<dbReference type="RefSeq" id="WP_377711336.1">
    <property type="nucleotide sequence ID" value="NZ_JBHSMP010000013.1"/>
</dbReference>
<accession>A0ABW0J8C4</accession>
<evidence type="ECO:0000313" key="4">
    <source>
        <dbReference type="Proteomes" id="UP001596103"/>
    </source>
</evidence>
<reference evidence="4" key="1">
    <citation type="journal article" date="2019" name="Int. J. Syst. Evol. Microbiol.">
        <title>The Global Catalogue of Microorganisms (GCM) 10K type strain sequencing project: providing services to taxonomists for standard genome sequencing and annotation.</title>
        <authorList>
            <consortium name="The Broad Institute Genomics Platform"/>
            <consortium name="The Broad Institute Genome Sequencing Center for Infectious Disease"/>
            <person name="Wu L."/>
            <person name="Ma J."/>
        </authorList>
    </citation>
    <scope>NUCLEOTIDE SEQUENCE [LARGE SCALE GENOMIC DNA]</scope>
    <source>
        <strain evidence="4">CCUG 56042</strain>
    </source>
</reference>
<keyword evidence="2" id="KW-1133">Transmembrane helix</keyword>
<protein>
    <submittedName>
        <fullName evidence="3">Uncharacterized protein</fullName>
    </submittedName>
</protein>
<proteinExistence type="predicted"/>
<evidence type="ECO:0000256" key="2">
    <source>
        <dbReference type="SAM" id="Phobius"/>
    </source>
</evidence>
<gene>
    <name evidence="3" type="ORF">ACFPTO_10670</name>
</gene>
<feature type="transmembrane region" description="Helical" evidence="2">
    <location>
        <begin position="293"/>
        <end position="315"/>
    </location>
</feature>
<feature type="compositionally biased region" description="Low complexity" evidence="1">
    <location>
        <begin position="427"/>
        <end position="443"/>
    </location>
</feature>
<dbReference type="EMBL" id="JBHSMP010000013">
    <property type="protein sequence ID" value="MFC5429259.1"/>
    <property type="molecule type" value="Genomic_DNA"/>
</dbReference>
<evidence type="ECO:0000313" key="3">
    <source>
        <dbReference type="EMBL" id="MFC5429259.1"/>
    </source>
</evidence>
<comment type="caution">
    <text evidence="3">The sequence shown here is derived from an EMBL/GenBank/DDBJ whole genome shotgun (WGS) entry which is preliminary data.</text>
</comment>
<feature type="compositionally biased region" description="Basic and acidic residues" evidence="1">
    <location>
        <begin position="417"/>
        <end position="426"/>
    </location>
</feature>
<dbReference type="Proteomes" id="UP001596103">
    <property type="component" value="Unassembled WGS sequence"/>
</dbReference>
<organism evidence="3 4">
    <name type="scientific">Paraburkholderia denitrificans</name>
    <dbReference type="NCBI Taxonomy" id="694025"/>
    <lineage>
        <taxon>Bacteria</taxon>
        <taxon>Pseudomonadati</taxon>
        <taxon>Pseudomonadota</taxon>
        <taxon>Betaproteobacteria</taxon>
        <taxon>Burkholderiales</taxon>
        <taxon>Burkholderiaceae</taxon>
        <taxon>Paraburkholderia</taxon>
    </lineage>
</organism>
<keyword evidence="4" id="KW-1185">Reference proteome</keyword>
<feature type="region of interest" description="Disordered" evidence="1">
    <location>
        <begin position="417"/>
        <end position="443"/>
    </location>
</feature>
<name>A0ABW0J8C4_9BURK</name>
<sequence>MVDEVLEILRVELETLAEAVNNSSAEKRPVNVVVPGFAGPGVDRGELAERAKALAEVIRVQGPGVLSTEDGTYYKDFVQRITMLKSHSIPNFWNGNGGQAVSAYLWTLDALERALQKTCEASSDERARQVQDFRTVQKATRAMQARCNSLEPTFSELERMGKEIVAAYQAADQLPTDMENLRESRREISKLQEAATVANSEVRKYADMGRVANTEFEEIGAKAKQVLEWSENAMRSSTAVGLAVAFHDRAENLRKSMWPWVAGLIVALLAGATVGGIQLHGLAEAIQSSTPSMIVWTRLVISMLSVGAPIWFAWLSTKQIGQRFRLAEDYAYKASISKAYEGYRREALELDEDFQKRLFASALTRLDEQPLRFVESETHGSPWHELANSKLMKEAIRIAPELMTRFRSEAKEVVDKAKGTEKDKAVAVEGAENAETANAAKPT</sequence>
<feature type="transmembrane region" description="Helical" evidence="2">
    <location>
        <begin position="257"/>
        <end position="281"/>
    </location>
</feature>
<keyword evidence="2" id="KW-0812">Transmembrane</keyword>
<evidence type="ECO:0000256" key="1">
    <source>
        <dbReference type="SAM" id="MobiDB-lite"/>
    </source>
</evidence>
<keyword evidence="2" id="KW-0472">Membrane</keyword>